<dbReference type="RefSeq" id="WP_265722940.1">
    <property type="nucleotide sequence ID" value="NZ_JAPIVK010000032.1"/>
</dbReference>
<comment type="caution">
    <text evidence="3">The sequence shown here is derived from an EMBL/GenBank/DDBJ whole genome shotgun (WGS) entry which is preliminary data.</text>
</comment>
<evidence type="ECO:0000256" key="2">
    <source>
        <dbReference type="SAM" id="MobiDB-lite"/>
    </source>
</evidence>
<feature type="compositionally biased region" description="Basic and acidic residues" evidence="2">
    <location>
        <begin position="131"/>
        <end position="140"/>
    </location>
</feature>
<proteinExistence type="predicted"/>
<keyword evidence="1" id="KW-0175">Coiled coil</keyword>
<evidence type="ECO:0000256" key="1">
    <source>
        <dbReference type="SAM" id="Coils"/>
    </source>
</evidence>
<dbReference type="EMBL" id="JBHUJD010000028">
    <property type="protein sequence ID" value="MFD2312066.1"/>
    <property type="molecule type" value="Genomic_DNA"/>
</dbReference>
<protein>
    <submittedName>
        <fullName evidence="3">Uncharacterized protein</fullName>
    </submittedName>
</protein>
<gene>
    <name evidence="3" type="ORF">ACFSKX_16690</name>
</gene>
<accession>A0ABW5EER6</accession>
<dbReference type="Proteomes" id="UP001597425">
    <property type="component" value="Unassembled WGS sequence"/>
</dbReference>
<evidence type="ECO:0000313" key="4">
    <source>
        <dbReference type="Proteomes" id="UP001597425"/>
    </source>
</evidence>
<feature type="coiled-coil region" evidence="1">
    <location>
        <begin position="28"/>
        <end position="62"/>
    </location>
</feature>
<sequence>MRQFSILVIFVLAFGGAAVLYEKESRKVKGVLTQITELQAQVGDLQAEVKRLNGELEAVKLAERRRPNLRTIANRVRRDRRTDRGDASNGQRRNPGREIMASDVTSSSPAIRSRADEESEAEWNRPTVDAEQYRAEPPGDERDELVVDPYQ</sequence>
<name>A0ABW5EER6_9GAMM</name>
<organism evidence="3 4">
    <name type="scientific">Microbulbifer halophilus</name>
    <dbReference type="NCBI Taxonomy" id="453963"/>
    <lineage>
        <taxon>Bacteria</taxon>
        <taxon>Pseudomonadati</taxon>
        <taxon>Pseudomonadota</taxon>
        <taxon>Gammaproteobacteria</taxon>
        <taxon>Cellvibrionales</taxon>
        <taxon>Microbulbiferaceae</taxon>
        <taxon>Microbulbifer</taxon>
    </lineage>
</organism>
<evidence type="ECO:0000313" key="3">
    <source>
        <dbReference type="EMBL" id="MFD2312066.1"/>
    </source>
</evidence>
<feature type="region of interest" description="Disordered" evidence="2">
    <location>
        <begin position="70"/>
        <end position="151"/>
    </location>
</feature>
<reference evidence="4" key="1">
    <citation type="journal article" date="2019" name="Int. J. Syst. Evol. Microbiol.">
        <title>The Global Catalogue of Microorganisms (GCM) 10K type strain sequencing project: providing services to taxonomists for standard genome sequencing and annotation.</title>
        <authorList>
            <consortium name="The Broad Institute Genomics Platform"/>
            <consortium name="The Broad Institute Genome Sequencing Center for Infectious Disease"/>
            <person name="Wu L."/>
            <person name="Ma J."/>
        </authorList>
    </citation>
    <scope>NUCLEOTIDE SEQUENCE [LARGE SCALE GENOMIC DNA]</scope>
    <source>
        <strain evidence="4">KCTC 12848</strain>
    </source>
</reference>
<keyword evidence="4" id="KW-1185">Reference proteome</keyword>